<reference evidence="3 4" key="1">
    <citation type="journal article" date="2021" name="ISME Commun">
        <title>Automated analysis of genomic sequences facilitates high-throughput and comprehensive description of bacteria.</title>
        <authorList>
            <person name="Hitch T.C.A."/>
        </authorList>
    </citation>
    <scope>NUCLEOTIDE SEQUENCE [LARGE SCALE GENOMIC DNA]</scope>
    <source>
        <strain evidence="3 4">H2_18</strain>
    </source>
</reference>
<evidence type="ECO:0000313" key="3">
    <source>
        <dbReference type="EMBL" id="MCU6747664.1"/>
    </source>
</evidence>
<feature type="transmembrane region" description="Helical" evidence="2">
    <location>
        <begin position="648"/>
        <end position="666"/>
    </location>
</feature>
<feature type="transmembrane region" description="Helical" evidence="2">
    <location>
        <begin position="12"/>
        <end position="32"/>
    </location>
</feature>
<dbReference type="EMBL" id="JAOQJX010000011">
    <property type="protein sequence ID" value="MCU6747664.1"/>
    <property type="molecule type" value="Genomic_DNA"/>
</dbReference>
<evidence type="ECO:0000256" key="1">
    <source>
        <dbReference type="SAM" id="MobiDB-lite"/>
    </source>
</evidence>
<organism evidence="3 4">
    <name type="scientific">Faecalicatena acetigenes</name>
    <dbReference type="NCBI Taxonomy" id="2981790"/>
    <lineage>
        <taxon>Bacteria</taxon>
        <taxon>Bacillati</taxon>
        <taxon>Bacillota</taxon>
        <taxon>Clostridia</taxon>
        <taxon>Lachnospirales</taxon>
        <taxon>Lachnospiraceae</taxon>
        <taxon>Faecalicatena</taxon>
    </lineage>
</organism>
<keyword evidence="2" id="KW-0472">Membrane</keyword>
<dbReference type="RefSeq" id="WP_059068017.1">
    <property type="nucleotide sequence ID" value="NZ_JAOQJX010000011.1"/>
</dbReference>
<name>A0ABT2TBK1_9FIRM</name>
<keyword evidence="4" id="KW-1185">Reference proteome</keyword>
<dbReference type="Proteomes" id="UP001652394">
    <property type="component" value="Unassembled WGS sequence"/>
</dbReference>
<sequence>MRNKKVQRICIYVIYVICAAVAVWLCMGLSPVKEETHGKEKEEMEDTEENCEKPQILCSSPDGTNGWYRSAPKVQIIHTDENTVTRYEIKSESGKQIDGELKWEEVIEYTVPEDFWEEGEHTIRVWMTDAEEEIYKEERSVRVDRIAPVVPEISYPTVSEYMFCTNTELEIAASSADQVSGIEKIVFMQEETEFGCIEEKKGSIVVSPPFYGKLHVYAVDKAGNKSIDCSTEEILCEAEEPEISISMPETESGWYTDGVDIIVDIWEMVSEMEKCAGLKEVCCFVNGNGVWEKSYNREDNIKQEHILLRAEERSFSKEPVQIVIEAADYAGNTAVQSREIYIDGQTPLIRAEGLYEDMITAQAQTVRIYIEDENIVEDFHIEISRTSPEGEVYTEAGGTPVVYKETEQAREIGYTLTEEGEYRCVVTAEDQAGHMHTEEYHFILDKTSPVIRYVSQLNGIYIPYFEWNYGKEELIQDFTDYTYHIYMDGMPYLAGERITEEGAKILQVTAEDKAGNVSNAYAVFIIDHTAPNIRWKGVENGKIYKEKAVLSVWVDKEGEWLRKIEINDEQQKIGPGSQIIQYEFSAAGQYQITAEAEDLAGNRSKSEMTFTVQQQMTAAERMAEPVRNLFREEKDSGRRKEKDVNDSLHVLWGLGILLLGSVLIIVGRMHRGWHRKDPKE</sequence>
<gene>
    <name evidence="3" type="ORF">OCV51_08345</name>
</gene>
<keyword evidence="2" id="KW-1133">Transmembrane helix</keyword>
<protein>
    <recommendedName>
        <fullName evidence="5">Ig-like domain-containing protein</fullName>
    </recommendedName>
</protein>
<proteinExistence type="predicted"/>
<keyword evidence="2" id="KW-0812">Transmembrane</keyword>
<comment type="caution">
    <text evidence="3">The sequence shown here is derived from an EMBL/GenBank/DDBJ whole genome shotgun (WGS) entry which is preliminary data.</text>
</comment>
<evidence type="ECO:0000256" key="2">
    <source>
        <dbReference type="SAM" id="Phobius"/>
    </source>
</evidence>
<evidence type="ECO:0008006" key="5">
    <source>
        <dbReference type="Google" id="ProtNLM"/>
    </source>
</evidence>
<evidence type="ECO:0000313" key="4">
    <source>
        <dbReference type="Proteomes" id="UP001652394"/>
    </source>
</evidence>
<feature type="region of interest" description="Disordered" evidence="1">
    <location>
        <begin position="35"/>
        <end position="55"/>
    </location>
</feature>
<accession>A0ABT2TBK1</accession>